<dbReference type="Pfam" id="PF02949">
    <property type="entry name" value="7tm_6"/>
    <property type="match status" value="1"/>
</dbReference>
<comment type="similarity">
    <text evidence="9">Belongs to the insect chemoreceptor superfamily. Heteromeric odorant receptor channel (TC 1.A.69) family.</text>
</comment>
<evidence type="ECO:0000256" key="8">
    <source>
        <dbReference type="ARBA" id="ARBA00023224"/>
    </source>
</evidence>
<evidence type="ECO:0000313" key="10">
    <source>
        <dbReference type="EMBL" id="KDR19179.1"/>
    </source>
</evidence>
<keyword evidence="11" id="KW-1185">Reference proteome</keyword>
<evidence type="ECO:0000313" key="11">
    <source>
        <dbReference type="Proteomes" id="UP000027135"/>
    </source>
</evidence>
<keyword evidence="5 9" id="KW-1133">Transmembrane helix</keyword>
<evidence type="ECO:0000256" key="3">
    <source>
        <dbReference type="ARBA" id="ARBA00022692"/>
    </source>
</evidence>
<comment type="subcellular location">
    <subcellularLocation>
        <location evidence="9">Cell membrane</location>
        <topology evidence="9">Multi-pass membrane protein</topology>
    </subcellularLocation>
    <subcellularLocation>
        <location evidence="1">Membrane</location>
        <topology evidence="1">Multi-pass membrane protein</topology>
    </subcellularLocation>
</comment>
<evidence type="ECO:0000256" key="1">
    <source>
        <dbReference type="ARBA" id="ARBA00004141"/>
    </source>
</evidence>
<evidence type="ECO:0000256" key="4">
    <source>
        <dbReference type="ARBA" id="ARBA00022725"/>
    </source>
</evidence>
<keyword evidence="3 9" id="KW-0812">Transmembrane</keyword>
<feature type="transmembrane region" description="Helical" evidence="9">
    <location>
        <begin position="44"/>
        <end position="63"/>
    </location>
</feature>
<evidence type="ECO:0000256" key="6">
    <source>
        <dbReference type="ARBA" id="ARBA00023136"/>
    </source>
</evidence>
<proteinExistence type="inferred from homology"/>
<feature type="transmembrane region" description="Helical" evidence="9">
    <location>
        <begin position="184"/>
        <end position="209"/>
    </location>
</feature>
<evidence type="ECO:0000256" key="5">
    <source>
        <dbReference type="ARBA" id="ARBA00022989"/>
    </source>
</evidence>
<sequence>MNARKINAKAVSENRFRKLLLTLRSAGIPINTHSTTTLRSAYNVIVPVSFYITCLSGFMDFLVSSDLKELMKSSRVVFGMGVVMWQHFFLSYRKRDIEHLISLTDSFTWEEVPTRDPETGRLTMVGYIQIAQSFARYYPACILLIHFPQSGVRMVRNREMMITKWYPFDSSASPAYEILNLTQVFAAILIACVFGGFLSLYATLVCVACSQLEKLKGALLDIRQTHIILQQDCGAETNGEEHPHTPEEVFHRMQKQLNDCIRHHQQIKQFMQAFEDSWSTVQCGVFLLILTALCSVVFSFITSWGDHVDLVQSTLVFLEWFCILTLTCWLGNELSVQAESVRDAAWGCDWVGAPVPFQRCLMFIIASANKEFTLTAGKFVPVSNATMLSMMSASLSFFMFLLEMKDRK</sequence>
<keyword evidence="4 9" id="KW-0552">Olfaction</keyword>
<organism evidence="10 11">
    <name type="scientific">Zootermopsis nevadensis</name>
    <name type="common">Dampwood termite</name>
    <dbReference type="NCBI Taxonomy" id="136037"/>
    <lineage>
        <taxon>Eukaryota</taxon>
        <taxon>Metazoa</taxon>
        <taxon>Ecdysozoa</taxon>
        <taxon>Arthropoda</taxon>
        <taxon>Hexapoda</taxon>
        <taxon>Insecta</taxon>
        <taxon>Pterygota</taxon>
        <taxon>Neoptera</taxon>
        <taxon>Polyneoptera</taxon>
        <taxon>Dictyoptera</taxon>
        <taxon>Blattodea</taxon>
        <taxon>Blattoidea</taxon>
        <taxon>Termitoidae</taxon>
        <taxon>Termopsidae</taxon>
        <taxon>Zootermopsis</taxon>
    </lineage>
</organism>
<reference evidence="10 11" key="1">
    <citation type="journal article" date="2014" name="Nat. Commun.">
        <title>Molecular traces of alternative social organization in a termite genome.</title>
        <authorList>
            <person name="Terrapon N."/>
            <person name="Li C."/>
            <person name="Robertson H.M."/>
            <person name="Ji L."/>
            <person name="Meng X."/>
            <person name="Booth W."/>
            <person name="Chen Z."/>
            <person name="Childers C.P."/>
            <person name="Glastad K.M."/>
            <person name="Gokhale K."/>
            <person name="Gowin J."/>
            <person name="Gronenberg W."/>
            <person name="Hermansen R.A."/>
            <person name="Hu H."/>
            <person name="Hunt B.G."/>
            <person name="Huylmans A.K."/>
            <person name="Khalil S.M."/>
            <person name="Mitchell R.D."/>
            <person name="Munoz-Torres M.C."/>
            <person name="Mustard J.A."/>
            <person name="Pan H."/>
            <person name="Reese J.T."/>
            <person name="Scharf M.E."/>
            <person name="Sun F."/>
            <person name="Vogel H."/>
            <person name="Xiao J."/>
            <person name="Yang W."/>
            <person name="Yang Z."/>
            <person name="Yang Z."/>
            <person name="Zhou J."/>
            <person name="Zhu J."/>
            <person name="Brent C.S."/>
            <person name="Elsik C.G."/>
            <person name="Goodisman M.A."/>
            <person name="Liberles D.A."/>
            <person name="Roe R.M."/>
            <person name="Vargo E.L."/>
            <person name="Vilcinskas A."/>
            <person name="Wang J."/>
            <person name="Bornberg-Bauer E."/>
            <person name="Korb J."/>
            <person name="Zhang G."/>
            <person name="Liebig J."/>
        </authorList>
    </citation>
    <scope>NUCLEOTIDE SEQUENCE [LARGE SCALE GENOMIC DNA]</scope>
    <source>
        <tissue evidence="10">Whole organism</tissue>
    </source>
</reference>
<dbReference type="GO" id="GO:0005886">
    <property type="term" value="C:plasma membrane"/>
    <property type="evidence" value="ECO:0007669"/>
    <property type="project" value="UniProtKB-SubCell"/>
</dbReference>
<feature type="transmembrane region" description="Helical" evidence="9">
    <location>
        <begin position="285"/>
        <end position="304"/>
    </location>
</feature>
<dbReference type="AlphaFoldDB" id="A0A067RG30"/>
<evidence type="ECO:0000256" key="9">
    <source>
        <dbReference type="RuleBase" id="RU351113"/>
    </source>
</evidence>
<dbReference type="InterPro" id="IPR004117">
    <property type="entry name" value="7tm6_olfct_rcpt"/>
</dbReference>
<dbReference type="GO" id="GO:0004984">
    <property type="term" value="F:olfactory receptor activity"/>
    <property type="evidence" value="ECO:0007669"/>
    <property type="project" value="InterPro"/>
</dbReference>
<dbReference type="GO" id="GO:0005549">
    <property type="term" value="F:odorant binding"/>
    <property type="evidence" value="ECO:0007669"/>
    <property type="project" value="InterPro"/>
</dbReference>
<dbReference type="FunCoup" id="A0A067RG30">
    <property type="interactions" value="98"/>
</dbReference>
<evidence type="ECO:0000256" key="7">
    <source>
        <dbReference type="ARBA" id="ARBA00023170"/>
    </source>
</evidence>
<dbReference type="GO" id="GO:0007165">
    <property type="term" value="P:signal transduction"/>
    <property type="evidence" value="ECO:0007669"/>
    <property type="project" value="UniProtKB-KW"/>
</dbReference>
<gene>
    <name evidence="10" type="ORF">L798_06233</name>
</gene>
<dbReference type="PANTHER" id="PTHR21137:SF42">
    <property type="entry name" value="ODORANT RECEPTOR 83A"/>
    <property type="match status" value="1"/>
</dbReference>
<evidence type="ECO:0000256" key="2">
    <source>
        <dbReference type="ARBA" id="ARBA00022606"/>
    </source>
</evidence>
<dbReference type="Proteomes" id="UP000027135">
    <property type="component" value="Unassembled WGS sequence"/>
</dbReference>
<keyword evidence="7 9" id="KW-0675">Receptor</keyword>
<dbReference type="EMBL" id="KK852657">
    <property type="protein sequence ID" value="KDR19179.1"/>
    <property type="molecule type" value="Genomic_DNA"/>
</dbReference>
<dbReference type="InParanoid" id="A0A067RG30"/>
<name>A0A067RG30_ZOONE</name>
<comment type="caution">
    <text evidence="9">Lacks conserved residue(s) required for the propagation of feature annotation.</text>
</comment>
<protein>
    <recommendedName>
        <fullName evidence="9">Odorant receptor</fullName>
    </recommendedName>
</protein>
<accession>A0A067RG30</accession>
<keyword evidence="6 9" id="KW-0472">Membrane</keyword>
<feature type="transmembrane region" description="Helical" evidence="9">
    <location>
        <begin position="385"/>
        <end position="402"/>
    </location>
</feature>
<keyword evidence="2 9" id="KW-0716">Sensory transduction</keyword>
<dbReference type="PANTHER" id="PTHR21137">
    <property type="entry name" value="ODORANT RECEPTOR"/>
    <property type="match status" value="1"/>
</dbReference>
<keyword evidence="8 9" id="KW-0807">Transducer</keyword>